<accession>A0ABW4TAA3</accession>
<dbReference type="InterPro" id="IPR051601">
    <property type="entry name" value="Serine_prot/Carboxylest_S33"/>
</dbReference>
<dbReference type="Pfam" id="PF00561">
    <property type="entry name" value="Abhydrolase_1"/>
    <property type="match status" value="1"/>
</dbReference>
<evidence type="ECO:0000259" key="7">
    <source>
        <dbReference type="Pfam" id="PF08386"/>
    </source>
</evidence>
<feature type="chain" id="PRO_5046165558" evidence="5">
    <location>
        <begin position="27"/>
        <end position="538"/>
    </location>
</feature>
<feature type="domain" description="AB hydrolase-1" evidence="6">
    <location>
        <begin position="94"/>
        <end position="289"/>
    </location>
</feature>
<sequence>MRRRSSLLAAAFAVMAALLPASTAGADAGPVAGDGAAAEAGKGGITWAPCEEEPAAECGKLAVPIDWSDPDGPTIDLAIARRKATDPAARIGSLLVNPGGPGGSGVEAAYGAPGFFTEEIQRRFDIVGFDPRGVARSHPVVCSASVYNQMPYPVIASQADFDTWNAYSRKLRQDCRARTGPLYDHVDSINVARDLDAIRAALGEEKLTYYGLSYGTLIGQMYAELFPHRIRALALDSNMDHSLGVKAFLDTESAAAEDGFDQYVAWCEADSSCALHGRDIRALWEGLLAKVRRGELYYPGVKDRPMTELQLIYQGVLGNQGPNWHLLTEMLMALAGGPPPSDLPPPPGREPVPGELAQLPTAVLCQDYNLRVRTYREYAALMRSSARLAPDMRYNPMPIEDVPICLNHPTTNPQHPLRYRGSAPLLLGNSMHDPSTPYIWAANAARQLGPKAVLLTYEGWGHRIYGKDECSTRHFDEYLISLVVPALGTRCSVALAATMAKRQSPTWPSSRLHWGGPVATLSRPEPGPASAGTSRTSR</sequence>
<proteinExistence type="inferred from homology"/>
<dbReference type="InterPro" id="IPR013595">
    <property type="entry name" value="Pept_S33_TAP-like_C"/>
</dbReference>
<dbReference type="PANTHER" id="PTHR43248">
    <property type="entry name" value="2-SUCCINYL-6-HYDROXY-2,4-CYCLOHEXADIENE-1-CARBOXYLATE SYNTHASE"/>
    <property type="match status" value="1"/>
</dbReference>
<organism evidence="8 9">
    <name type="scientific">Nonomuraea mangrovi</name>
    <dbReference type="NCBI Taxonomy" id="2316207"/>
    <lineage>
        <taxon>Bacteria</taxon>
        <taxon>Bacillati</taxon>
        <taxon>Actinomycetota</taxon>
        <taxon>Actinomycetes</taxon>
        <taxon>Streptosporangiales</taxon>
        <taxon>Streptosporangiaceae</taxon>
        <taxon>Nonomuraea</taxon>
    </lineage>
</organism>
<dbReference type="SUPFAM" id="SSF53474">
    <property type="entry name" value="alpha/beta-Hydrolases"/>
    <property type="match status" value="1"/>
</dbReference>
<evidence type="ECO:0000256" key="1">
    <source>
        <dbReference type="ARBA" id="ARBA00010088"/>
    </source>
</evidence>
<dbReference type="InterPro" id="IPR029058">
    <property type="entry name" value="AB_hydrolase_fold"/>
</dbReference>
<evidence type="ECO:0000259" key="6">
    <source>
        <dbReference type="Pfam" id="PF00561"/>
    </source>
</evidence>
<protein>
    <submittedName>
        <fullName evidence="8">Alpha/beta fold hydrolase</fullName>
    </submittedName>
</protein>
<evidence type="ECO:0000256" key="5">
    <source>
        <dbReference type="SAM" id="SignalP"/>
    </source>
</evidence>
<dbReference type="Gene3D" id="3.40.50.1820">
    <property type="entry name" value="alpha/beta hydrolase"/>
    <property type="match status" value="1"/>
</dbReference>
<comment type="similarity">
    <text evidence="1">Belongs to the peptidase S33 family.</text>
</comment>
<evidence type="ECO:0000313" key="8">
    <source>
        <dbReference type="EMBL" id="MFD1938214.1"/>
    </source>
</evidence>
<evidence type="ECO:0000256" key="2">
    <source>
        <dbReference type="ARBA" id="ARBA00022729"/>
    </source>
</evidence>
<dbReference type="Pfam" id="PF08386">
    <property type="entry name" value="Abhydrolase_4"/>
    <property type="match status" value="1"/>
</dbReference>
<dbReference type="EMBL" id="JBHUFV010000061">
    <property type="protein sequence ID" value="MFD1938214.1"/>
    <property type="molecule type" value="Genomic_DNA"/>
</dbReference>
<keyword evidence="9" id="KW-1185">Reference proteome</keyword>
<evidence type="ECO:0000256" key="3">
    <source>
        <dbReference type="ARBA" id="ARBA00022801"/>
    </source>
</evidence>
<feature type="signal peptide" evidence="5">
    <location>
        <begin position="1"/>
        <end position="26"/>
    </location>
</feature>
<dbReference type="GO" id="GO:0016787">
    <property type="term" value="F:hydrolase activity"/>
    <property type="evidence" value="ECO:0007669"/>
    <property type="project" value="UniProtKB-KW"/>
</dbReference>
<dbReference type="Proteomes" id="UP001597368">
    <property type="component" value="Unassembled WGS sequence"/>
</dbReference>
<keyword evidence="2 5" id="KW-0732">Signal</keyword>
<feature type="region of interest" description="Disordered" evidence="4">
    <location>
        <begin position="505"/>
        <end position="538"/>
    </location>
</feature>
<evidence type="ECO:0000256" key="4">
    <source>
        <dbReference type="SAM" id="MobiDB-lite"/>
    </source>
</evidence>
<reference evidence="9" key="1">
    <citation type="journal article" date="2019" name="Int. J. Syst. Evol. Microbiol.">
        <title>The Global Catalogue of Microorganisms (GCM) 10K type strain sequencing project: providing services to taxonomists for standard genome sequencing and annotation.</title>
        <authorList>
            <consortium name="The Broad Institute Genomics Platform"/>
            <consortium name="The Broad Institute Genome Sequencing Center for Infectious Disease"/>
            <person name="Wu L."/>
            <person name="Ma J."/>
        </authorList>
    </citation>
    <scope>NUCLEOTIDE SEQUENCE [LARGE SCALE GENOMIC DNA]</scope>
    <source>
        <strain evidence="9">ICMP 6774ER</strain>
    </source>
</reference>
<dbReference type="InterPro" id="IPR000073">
    <property type="entry name" value="AB_hydrolase_1"/>
</dbReference>
<dbReference type="RefSeq" id="WP_379580072.1">
    <property type="nucleotide sequence ID" value="NZ_JBHUFV010000061.1"/>
</dbReference>
<dbReference type="PANTHER" id="PTHR43248:SF29">
    <property type="entry name" value="TRIPEPTIDYL AMINOPEPTIDASE"/>
    <property type="match status" value="1"/>
</dbReference>
<name>A0ABW4TAA3_9ACTN</name>
<gene>
    <name evidence="8" type="ORF">ACFSKW_42730</name>
</gene>
<comment type="caution">
    <text evidence="8">The sequence shown here is derived from an EMBL/GenBank/DDBJ whole genome shotgun (WGS) entry which is preliminary data.</text>
</comment>
<keyword evidence="3 8" id="KW-0378">Hydrolase</keyword>
<feature type="domain" description="Peptidase S33 tripeptidyl aminopeptidase-like C-terminal" evidence="7">
    <location>
        <begin position="405"/>
        <end position="491"/>
    </location>
</feature>
<evidence type="ECO:0000313" key="9">
    <source>
        <dbReference type="Proteomes" id="UP001597368"/>
    </source>
</evidence>